<keyword evidence="3" id="KW-1185">Reference proteome</keyword>
<evidence type="ECO:0000259" key="1">
    <source>
        <dbReference type="PROSITE" id="PS50097"/>
    </source>
</evidence>
<gene>
    <name evidence="2" type="ORF">K469DRAFT_611324</name>
</gene>
<dbReference type="AlphaFoldDB" id="A0A6A6DAN5"/>
<dbReference type="Pfam" id="PF00651">
    <property type="entry name" value="BTB"/>
    <property type="match status" value="1"/>
</dbReference>
<name>A0A6A6DAN5_9PEZI</name>
<dbReference type="InterPro" id="IPR011333">
    <property type="entry name" value="SKP1/BTB/POZ_sf"/>
</dbReference>
<dbReference type="EMBL" id="ML994738">
    <property type="protein sequence ID" value="KAF2175249.1"/>
    <property type="molecule type" value="Genomic_DNA"/>
</dbReference>
<dbReference type="CDD" id="cd18186">
    <property type="entry name" value="BTB_POZ_ZBTB_KLHL-like"/>
    <property type="match status" value="1"/>
</dbReference>
<evidence type="ECO:0000313" key="2">
    <source>
        <dbReference type="EMBL" id="KAF2175249.1"/>
    </source>
</evidence>
<dbReference type="PANTHER" id="PTHR47843">
    <property type="entry name" value="BTB DOMAIN-CONTAINING PROTEIN-RELATED"/>
    <property type="match status" value="1"/>
</dbReference>
<organism evidence="2 3">
    <name type="scientific">Zopfia rhizophila CBS 207.26</name>
    <dbReference type="NCBI Taxonomy" id="1314779"/>
    <lineage>
        <taxon>Eukaryota</taxon>
        <taxon>Fungi</taxon>
        <taxon>Dikarya</taxon>
        <taxon>Ascomycota</taxon>
        <taxon>Pezizomycotina</taxon>
        <taxon>Dothideomycetes</taxon>
        <taxon>Dothideomycetes incertae sedis</taxon>
        <taxon>Zopfiaceae</taxon>
        <taxon>Zopfia</taxon>
    </lineage>
</organism>
<sequence length="226" mass="26265">PPVALSVHEKLICSSSDFFKNAMNRDWKESKQRLVHLEDDDPDMFQLYLHWLYRGTLPVRIDEPGPVGNSEYLQLAKAYILGDKLQDGDFKDVVIHAIIDKCKSKASDGRHWFPVGVILRCVYDNTPESSRARRLLVDIYVHHGSGNWLSDWWQSGKVAYSRFYQPDDIPKDFLHDITIAFLDRRKEKEKRPTDNSSTCAYHQHGLEEMLCYRARLRDGIVMKVAL</sequence>
<dbReference type="SUPFAM" id="SSF54695">
    <property type="entry name" value="POZ domain"/>
    <property type="match status" value="1"/>
</dbReference>
<dbReference type="InterPro" id="IPR000210">
    <property type="entry name" value="BTB/POZ_dom"/>
</dbReference>
<proteinExistence type="predicted"/>
<dbReference type="Proteomes" id="UP000800200">
    <property type="component" value="Unassembled WGS sequence"/>
</dbReference>
<dbReference type="PANTHER" id="PTHR47843:SF2">
    <property type="entry name" value="BTB DOMAIN-CONTAINING PROTEIN"/>
    <property type="match status" value="1"/>
</dbReference>
<dbReference type="OrthoDB" id="1022638at2759"/>
<dbReference type="Gene3D" id="3.30.710.10">
    <property type="entry name" value="Potassium Channel Kv1.1, Chain A"/>
    <property type="match status" value="1"/>
</dbReference>
<evidence type="ECO:0000313" key="3">
    <source>
        <dbReference type="Proteomes" id="UP000800200"/>
    </source>
</evidence>
<accession>A0A6A6DAN5</accession>
<feature type="domain" description="BTB" evidence="1">
    <location>
        <begin position="1"/>
        <end position="61"/>
    </location>
</feature>
<reference evidence="2" key="1">
    <citation type="journal article" date="2020" name="Stud. Mycol.">
        <title>101 Dothideomycetes genomes: a test case for predicting lifestyles and emergence of pathogens.</title>
        <authorList>
            <person name="Haridas S."/>
            <person name="Albert R."/>
            <person name="Binder M."/>
            <person name="Bloem J."/>
            <person name="Labutti K."/>
            <person name="Salamov A."/>
            <person name="Andreopoulos B."/>
            <person name="Baker S."/>
            <person name="Barry K."/>
            <person name="Bills G."/>
            <person name="Bluhm B."/>
            <person name="Cannon C."/>
            <person name="Castanera R."/>
            <person name="Culley D."/>
            <person name="Daum C."/>
            <person name="Ezra D."/>
            <person name="Gonzalez J."/>
            <person name="Henrissat B."/>
            <person name="Kuo A."/>
            <person name="Liang C."/>
            <person name="Lipzen A."/>
            <person name="Lutzoni F."/>
            <person name="Magnuson J."/>
            <person name="Mondo S."/>
            <person name="Nolan M."/>
            <person name="Ohm R."/>
            <person name="Pangilinan J."/>
            <person name="Park H.-J."/>
            <person name="Ramirez L."/>
            <person name="Alfaro M."/>
            <person name="Sun H."/>
            <person name="Tritt A."/>
            <person name="Yoshinaga Y."/>
            <person name="Zwiers L.-H."/>
            <person name="Turgeon B."/>
            <person name="Goodwin S."/>
            <person name="Spatafora J."/>
            <person name="Crous P."/>
            <person name="Grigoriev I."/>
        </authorList>
    </citation>
    <scope>NUCLEOTIDE SEQUENCE</scope>
    <source>
        <strain evidence="2">CBS 207.26</strain>
    </source>
</reference>
<feature type="non-terminal residue" evidence="2">
    <location>
        <position position="1"/>
    </location>
</feature>
<protein>
    <recommendedName>
        <fullName evidence="1">BTB domain-containing protein</fullName>
    </recommendedName>
</protein>
<dbReference type="PROSITE" id="PS50097">
    <property type="entry name" value="BTB"/>
    <property type="match status" value="1"/>
</dbReference>